<dbReference type="NCBIfam" id="NF006629">
    <property type="entry name" value="PRK09198.1"/>
    <property type="match status" value="1"/>
</dbReference>
<evidence type="ECO:0000259" key="9">
    <source>
        <dbReference type="Pfam" id="PF04095"/>
    </source>
</evidence>
<keyword evidence="3 11" id="KW-0328">Glycosyltransferase</keyword>
<evidence type="ECO:0000313" key="11">
    <source>
        <dbReference type="EMBL" id="MBB6108988.1"/>
    </source>
</evidence>
<dbReference type="Pfam" id="PF04095">
    <property type="entry name" value="NAPRTase"/>
    <property type="match status" value="1"/>
</dbReference>
<gene>
    <name evidence="11" type="ORF">HDF23_001731</name>
</gene>
<keyword evidence="4 11" id="KW-0808">Transferase</keyword>
<dbReference type="EC" id="2.4.2.12" evidence="6"/>
<accession>A0ABR6PHA8</accession>
<protein>
    <recommendedName>
        <fullName evidence="7">Nicotinamide phosphoribosyltransferase</fullName>
        <ecNumber evidence="6">2.4.2.12</ecNumber>
    </recommendedName>
</protein>
<dbReference type="Gene3D" id="3.20.20.70">
    <property type="entry name" value="Aldolase class I"/>
    <property type="match status" value="1"/>
</dbReference>
<dbReference type="PANTHER" id="PTHR43816">
    <property type="entry name" value="NICOTINAMIDE PHOSPHORIBOSYLTRANSFERASE"/>
    <property type="match status" value="1"/>
</dbReference>
<comment type="caution">
    <text evidence="11">The sequence shown here is derived from an EMBL/GenBank/DDBJ whole genome shotgun (WGS) entry which is preliminary data.</text>
</comment>
<dbReference type="EMBL" id="JACHCB010000003">
    <property type="protein sequence ID" value="MBB6108988.1"/>
    <property type="molecule type" value="Genomic_DNA"/>
</dbReference>
<dbReference type="InterPro" id="IPR041525">
    <property type="entry name" value="N/Namide_PRibTrfase"/>
</dbReference>
<evidence type="ECO:0000256" key="2">
    <source>
        <dbReference type="ARBA" id="ARBA00022642"/>
    </source>
</evidence>
<name>A0ABR6PHA8_9SPHI</name>
<evidence type="ECO:0000256" key="4">
    <source>
        <dbReference type="ARBA" id="ARBA00022679"/>
    </source>
</evidence>
<dbReference type="InterPro" id="IPR016471">
    <property type="entry name" value="Nicotinamide_PRibTrfase"/>
</dbReference>
<keyword evidence="2" id="KW-0662">Pyridine nucleotide biosynthesis</keyword>
<evidence type="ECO:0000256" key="3">
    <source>
        <dbReference type="ARBA" id="ARBA00022676"/>
    </source>
</evidence>
<feature type="domain" description="Nicotinamide phosphoribosyltransferase N-terminal" evidence="10">
    <location>
        <begin position="5"/>
        <end position="102"/>
    </location>
</feature>
<dbReference type="SUPFAM" id="SSF51690">
    <property type="entry name" value="Nicotinate/Quinolinate PRTase C-terminal domain-like"/>
    <property type="match status" value="1"/>
</dbReference>
<dbReference type="InterPro" id="IPR036068">
    <property type="entry name" value="Nicotinate_pribotase-like_C"/>
</dbReference>
<dbReference type="GO" id="GO:0047280">
    <property type="term" value="F:nicotinamide phosphoribosyltransferase activity"/>
    <property type="evidence" value="ECO:0007669"/>
    <property type="project" value="UniProtKB-EC"/>
</dbReference>
<evidence type="ECO:0000256" key="6">
    <source>
        <dbReference type="ARBA" id="ARBA00035024"/>
    </source>
</evidence>
<dbReference type="InterPro" id="IPR041529">
    <property type="entry name" value="DUF5598"/>
</dbReference>
<evidence type="ECO:0000313" key="12">
    <source>
        <dbReference type="Proteomes" id="UP000541583"/>
    </source>
</evidence>
<dbReference type="PIRSF" id="PIRSF005943">
    <property type="entry name" value="NMPRT"/>
    <property type="match status" value="1"/>
</dbReference>
<dbReference type="RefSeq" id="WP_076372304.1">
    <property type="nucleotide sequence ID" value="NZ_FTMG01000003.1"/>
</dbReference>
<dbReference type="PANTHER" id="PTHR43816:SF1">
    <property type="entry name" value="NICOTINAMIDE PHOSPHORIBOSYLTRANSFERASE"/>
    <property type="match status" value="1"/>
</dbReference>
<keyword evidence="12" id="KW-1185">Reference proteome</keyword>
<sequence length="470" mass="52785">MKRENLILLADAYKYAHHKFYYPGTTQIYSYLESRGGLFDETIFFGLQYFLKEYIQGQAFTQQDIDEADGFLQQVFGRDDVFNRAKFQYILDKYNGHLPIKIKAIAEGTAVPTGNVLMTIENTDPECYWLTNFLETLLMQVWYPCTVATLSNQIRKVITQYFQETATDGAEAGIDFVLNDFGFRGVSSVESAKLGGAAHLINFSGSDNLAGSSMAITYYDAQKVYGLSIPATEHSICTLLGKEGELEVFRHVLKSFPTGTIACVSDSYNIFRACEEYWGTELRDEILNRKGTLVIRPDSGDPIRTLLEIFEILFSKFGYTVNAKGYKVLPPQLRVIQGDGVNYNEIKNIYKTLKENSISAENLVLGMGGALLQKVDRDTQKFALKCSSAVINGREVAVEKSPTEMDAQGNITESFKKSKAGRLKLVKINGIFKTVKEQDYTELSDHLQIVFENGQLTNIISFEQVRANAN</sequence>
<comment type="similarity">
    <text evidence="1">Belongs to the NAPRTase family.</text>
</comment>
<evidence type="ECO:0000256" key="1">
    <source>
        <dbReference type="ARBA" id="ARBA00010897"/>
    </source>
</evidence>
<evidence type="ECO:0000256" key="7">
    <source>
        <dbReference type="ARBA" id="ARBA00035036"/>
    </source>
</evidence>
<dbReference type="Pfam" id="PF18127">
    <property type="entry name" value="NAMPT_N"/>
    <property type="match status" value="1"/>
</dbReference>
<comment type="catalytic activity">
    <reaction evidence="8">
        <text>beta-nicotinamide D-ribonucleotide + diphosphate = 5-phospho-alpha-D-ribose 1-diphosphate + nicotinamide + H(+)</text>
        <dbReference type="Rhea" id="RHEA:16149"/>
        <dbReference type="ChEBI" id="CHEBI:14649"/>
        <dbReference type="ChEBI" id="CHEBI:15378"/>
        <dbReference type="ChEBI" id="CHEBI:17154"/>
        <dbReference type="ChEBI" id="CHEBI:33019"/>
        <dbReference type="ChEBI" id="CHEBI:58017"/>
        <dbReference type="EC" id="2.4.2.12"/>
    </reaction>
    <physiologicalReaction direction="right-to-left" evidence="8">
        <dbReference type="Rhea" id="RHEA:16151"/>
    </physiologicalReaction>
</comment>
<evidence type="ECO:0000259" key="10">
    <source>
        <dbReference type="Pfam" id="PF18127"/>
    </source>
</evidence>
<evidence type="ECO:0000256" key="8">
    <source>
        <dbReference type="ARBA" id="ARBA00047835"/>
    </source>
</evidence>
<reference evidence="11 12" key="1">
    <citation type="submission" date="2020-08" db="EMBL/GenBank/DDBJ databases">
        <title>Genomic Encyclopedia of Type Strains, Phase IV (KMG-V): Genome sequencing to study the core and pangenomes of soil and plant-associated prokaryotes.</title>
        <authorList>
            <person name="Whitman W."/>
        </authorList>
    </citation>
    <scope>NUCLEOTIDE SEQUENCE [LARGE SCALE GENOMIC DNA]</scope>
    <source>
        <strain evidence="11 12">ANJLi2</strain>
    </source>
</reference>
<feature type="domain" description="Nicotinate/nicotinamide phosphoribosyltransferase" evidence="9">
    <location>
        <begin position="176"/>
        <end position="403"/>
    </location>
</feature>
<dbReference type="Proteomes" id="UP000541583">
    <property type="component" value="Unassembled WGS sequence"/>
</dbReference>
<proteinExistence type="inferred from homology"/>
<comment type="pathway">
    <text evidence="5">Cofactor biosynthesis; NAD(+) biosynthesis; nicotinamide D-ribonucleotide from 5-phospho-alpha-D-ribose 1-diphosphate and nicotinamide: step 1/1.</text>
</comment>
<organism evidence="11 12">
    <name type="scientific">Mucilaginibacter lappiensis</name>
    <dbReference type="NCBI Taxonomy" id="354630"/>
    <lineage>
        <taxon>Bacteria</taxon>
        <taxon>Pseudomonadati</taxon>
        <taxon>Bacteroidota</taxon>
        <taxon>Sphingobacteriia</taxon>
        <taxon>Sphingobacteriales</taxon>
        <taxon>Sphingobacteriaceae</taxon>
        <taxon>Mucilaginibacter</taxon>
    </lineage>
</organism>
<dbReference type="InterPro" id="IPR013785">
    <property type="entry name" value="Aldolase_TIM"/>
</dbReference>
<evidence type="ECO:0000256" key="5">
    <source>
        <dbReference type="ARBA" id="ARBA00035007"/>
    </source>
</evidence>